<keyword evidence="2" id="KW-1185">Reference proteome</keyword>
<dbReference type="EMBL" id="CP092877">
    <property type="protein sequence ID" value="UYV77896.1"/>
    <property type="molecule type" value="Genomic_DNA"/>
</dbReference>
<proteinExistence type="predicted"/>
<dbReference type="Proteomes" id="UP001235939">
    <property type="component" value="Chromosome 15"/>
</dbReference>
<evidence type="ECO:0000313" key="2">
    <source>
        <dbReference type="Proteomes" id="UP001235939"/>
    </source>
</evidence>
<reference evidence="1 2" key="1">
    <citation type="submission" date="2022-01" db="EMBL/GenBank/DDBJ databases">
        <title>A chromosomal length assembly of Cordylochernes scorpioides.</title>
        <authorList>
            <person name="Zeh D."/>
            <person name="Zeh J."/>
        </authorList>
    </citation>
    <scope>NUCLEOTIDE SEQUENCE [LARGE SCALE GENOMIC DNA]</scope>
    <source>
        <strain evidence="1">IN4F17</strain>
        <tissue evidence="1">Whole Body</tissue>
    </source>
</reference>
<evidence type="ECO:0000313" key="1">
    <source>
        <dbReference type="EMBL" id="UYV77896.1"/>
    </source>
</evidence>
<gene>
    <name evidence="1" type="ORF">LAZ67_15002720</name>
</gene>
<accession>A0ABY6LCD9</accession>
<name>A0ABY6LCD9_9ARAC</name>
<organism evidence="1 2">
    <name type="scientific">Cordylochernes scorpioides</name>
    <dbReference type="NCBI Taxonomy" id="51811"/>
    <lineage>
        <taxon>Eukaryota</taxon>
        <taxon>Metazoa</taxon>
        <taxon>Ecdysozoa</taxon>
        <taxon>Arthropoda</taxon>
        <taxon>Chelicerata</taxon>
        <taxon>Arachnida</taxon>
        <taxon>Pseudoscorpiones</taxon>
        <taxon>Cheliferoidea</taxon>
        <taxon>Chernetidae</taxon>
        <taxon>Cordylochernes</taxon>
    </lineage>
</organism>
<sequence length="128" mass="14616">MLSLLLFHPGLEPAKAELLFYFHAEIVYVDLGDNFAKYITNVEVQYSCPTTLFYLHAEIVYVDLDDNFPKYITNVENVSAYVIKTGSTTQWQADLVPKEMAATDMRNRRHVQPLLTWSTNAAHSVSLD</sequence>
<protein>
    <submittedName>
        <fullName evidence="1">Uncharacterized protein</fullName>
    </submittedName>
</protein>